<dbReference type="InterPro" id="IPR036513">
    <property type="entry name" value="STAS_dom_sf"/>
</dbReference>
<accession>A0ABT3A4P4</accession>
<dbReference type="RefSeq" id="WP_263710845.1">
    <property type="nucleotide sequence ID" value="NZ_JAOWKX010000001.1"/>
</dbReference>
<proteinExistence type="predicted"/>
<gene>
    <name evidence="2" type="ORF">OE749_02905</name>
</gene>
<protein>
    <submittedName>
        <fullName evidence="2">STAS domain-containing protein</fullName>
    </submittedName>
</protein>
<dbReference type="InterPro" id="IPR002645">
    <property type="entry name" value="STAS_dom"/>
</dbReference>
<dbReference type="Pfam" id="PF13466">
    <property type="entry name" value="STAS_2"/>
    <property type="match status" value="1"/>
</dbReference>
<dbReference type="InterPro" id="IPR058548">
    <property type="entry name" value="MlaB-like_STAS"/>
</dbReference>
<dbReference type="EMBL" id="JAOWKX010000001">
    <property type="protein sequence ID" value="MCV2883649.1"/>
    <property type="molecule type" value="Genomic_DNA"/>
</dbReference>
<reference evidence="2 3" key="1">
    <citation type="submission" date="2022-10" db="EMBL/GenBank/DDBJ databases">
        <title>Aestuariibacter sp. AA17 isolated from Montipora capitata coral fragment.</title>
        <authorList>
            <person name="Emsley S.A."/>
            <person name="Pfannmuller K.M."/>
            <person name="Loughran R.M."/>
            <person name="Shlafstein M."/>
            <person name="Papke E."/>
            <person name="Saw J.H."/>
            <person name="Ushijima B."/>
            <person name="Videau P."/>
        </authorList>
    </citation>
    <scope>NUCLEOTIDE SEQUENCE [LARGE SCALE GENOMIC DNA]</scope>
    <source>
        <strain evidence="2 3">AA17</strain>
    </source>
</reference>
<name>A0ABT3A4P4_9ALTE</name>
<comment type="caution">
    <text evidence="2">The sequence shown here is derived from an EMBL/GenBank/DDBJ whole genome shotgun (WGS) entry which is preliminary data.</text>
</comment>
<feature type="domain" description="STAS" evidence="1">
    <location>
        <begin position="33"/>
        <end position="103"/>
    </location>
</feature>
<dbReference type="Gene3D" id="3.30.750.24">
    <property type="entry name" value="STAS domain"/>
    <property type="match status" value="1"/>
</dbReference>
<organism evidence="2 3">
    <name type="scientific">Fluctibacter corallii</name>
    <dbReference type="NCBI Taxonomy" id="2984329"/>
    <lineage>
        <taxon>Bacteria</taxon>
        <taxon>Pseudomonadati</taxon>
        <taxon>Pseudomonadota</taxon>
        <taxon>Gammaproteobacteria</taxon>
        <taxon>Alteromonadales</taxon>
        <taxon>Alteromonadaceae</taxon>
        <taxon>Fluctibacter</taxon>
    </lineage>
</organism>
<dbReference type="SUPFAM" id="SSF52091">
    <property type="entry name" value="SpoIIaa-like"/>
    <property type="match status" value="1"/>
</dbReference>
<evidence type="ECO:0000313" key="2">
    <source>
        <dbReference type="EMBL" id="MCV2883649.1"/>
    </source>
</evidence>
<evidence type="ECO:0000259" key="1">
    <source>
        <dbReference type="PROSITE" id="PS50801"/>
    </source>
</evidence>
<keyword evidence="3" id="KW-1185">Reference proteome</keyword>
<sequence>MSSLQVIRDQDGIIELRGAFNRTTVTRDWSERKKHVLQAVKSNNALVIDMTEVVKVDSATLATMIELTGFADAEQISLSFKNVPDSLRKLADISDATSLLPLE</sequence>
<dbReference type="Proteomes" id="UP001652504">
    <property type="component" value="Unassembled WGS sequence"/>
</dbReference>
<dbReference type="PROSITE" id="PS50801">
    <property type="entry name" value="STAS"/>
    <property type="match status" value="1"/>
</dbReference>
<evidence type="ECO:0000313" key="3">
    <source>
        <dbReference type="Proteomes" id="UP001652504"/>
    </source>
</evidence>